<proteinExistence type="predicted"/>
<keyword evidence="3" id="KW-0863">Zinc-finger</keyword>
<evidence type="ECO:0000256" key="6">
    <source>
        <dbReference type="ARBA" id="ARBA00044931"/>
    </source>
</evidence>
<evidence type="ECO:0000256" key="2">
    <source>
        <dbReference type="ARBA" id="ARBA00022723"/>
    </source>
</evidence>
<dbReference type="AlphaFoldDB" id="A0A913ZTC3"/>
<feature type="compositionally biased region" description="Basic and acidic residues" evidence="7">
    <location>
        <begin position="44"/>
        <end position="54"/>
    </location>
</feature>
<keyword evidence="11" id="KW-1185">Reference proteome</keyword>
<dbReference type="Pfam" id="PF07967">
    <property type="entry name" value="zf-C3HC"/>
    <property type="match status" value="1"/>
</dbReference>
<dbReference type="InterPro" id="IPR013909">
    <property type="entry name" value="NuBaID_C"/>
</dbReference>
<evidence type="ECO:0000259" key="8">
    <source>
        <dbReference type="Pfam" id="PF07967"/>
    </source>
</evidence>
<feature type="region of interest" description="Disordered" evidence="7">
    <location>
        <begin position="44"/>
        <end position="89"/>
    </location>
</feature>
<evidence type="ECO:0000256" key="4">
    <source>
        <dbReference type="ARBA" id="ARBA00022833"/>
    </source>
</evidence>
<dbReference type="Proteomes" id="UP000887568">
    <property type="component" value="Unplaced"/>
</dbReference>
<feature type="region of interest" description="Disordered" evidence="7">
    <location>
        <begin position="425"/>
        <end position="444"/>
    </location>
</feature>
<dbReference type="EnsemblMetazoa" id="XM_038198388.1">
    <property type="protein sequence ID" value="XP_038054316.1"/>
    <property type="gene ID" value="LOC119726632"/>
</dbReference>
<keyword evidence="2" id="KW-0479">Metal-binding</keyword>
<feature type="domain" description="NuBaID C-terminal" evidence="9">
    <location>
        <begin position="265"/>
        <end position="389"/>
    </location>
</feature>
<dbReference type="GO" id="GO:0008270">
    <property type="term" value="F:zinc ion binding"/>
    <property type="evidence" value="ECO:0007669"/>
    <property type="project" value="UniProtKB-KW"/>
</dbReference>
<evidence type="ECO:0008006" key="12">
    <source>
        <dbReference type="Google" id="ProtNLM"/>
    </source>
</evidence>
<evidence type="ECO:0000256" key="3">
    <source>
        <dbReference type="ARBA" id="ARBA00022771"/>
    </source>
</evidence>
<dbReference type="PANTHER" id="PTHR15835:SF6">
    <property type="entry name" value="ZINC FINGER C3HC-TYPE PROTEIN 1"/>
    <property type="match status" value="1"/>
</dbReference>
<protein>
    <recommendedName>
        <fullName evidence="12">Nuclear-interacting partner of ALK</fullName>
    </recommendedName>
</protein>
<dbReference type="OrthoDB" id="614844at2759"/>
<dbReference type="Pfam" id="PF08600">
    <property type="entry name" value="NuBaID_C"/>
    <property type="match status" value="1"/>
</dbReference>
<evidence type="ECO:0000313" key="11">
    <source>
        <dbReference type="Proteomes" id="UP000887568"/>
    </source>
</evidence>
<keyword evidence="4" id="KW-0862">Zinc</keyword>
<dbReference type="InterPro" id="IPR012935">
    <property type="entry name" value="NuBaID_N"/>
</dbReference>
<dbReference type="PANTHER" id="PTHR15835">
    <property type="entry name" value="NUCLEAR-INTERACTING PARTNER OF ALK"/>
    <property type="match status" value="1"/>
</dbReference>
<evidence type="ECO:0000256" key="1">
    <source>
        <dbReference type="ARBA" id="ARBA00004123"/>
    </source>
</evidence>
<keyword evidence="5" id="KW-0539">Nucleus</keyword>
<evidence type="ECO:0000256" key="7">
    <source>
        <dbReference type="SAM" id="MobiDB-lite"/>
    </source>
</evidence>
<reference evidence="10" key="1">
    <citation type="submission" date="2022-11" db="UniProtKB">
        <authorList>
            <consortium name="EnsemblMetazoa"/>
        </authorList>
    </citation>
    <scope>IDENTIFICATION</scope>
</reference>
<feature type="domain" description="C3HC-type" evidence="8">
    <location>
        <begin position="92"/>
        <end position="218"/>
    </location>
</feature>
<comment type="function">
    <text evidence="6">Required for proper positioning of a substantial amount of TPR at the nuclear basket (NB) through interaction with TPR.</text>
</comment>
<dbReference type="OMA" id="HWISSNE"/>
<comment type="subcellular location">
    <subcellularLocation>
        <location evidence="1">Nucleus</location>
    </subcellularLocation>
</comment>
<dbReference type="GO" id="GO:0005634">
    <property type="term" value="C:nucleus"/>
    <property type="evidence" value="ECO:0007669"/>
    <property type="project" value="UniProtKB-SubCell"/>
</dbReference>
<evidence type="ECO:0000259" key="9">
    <source>
        <dbReference type="Pfam" id="PF08600"/>
    </source>
</evidence>
<sequence>TNQSVVNKKLGFVKVFKMAEKRKLSSASGGAKRIKALFSSFIRREPKGESKDDSPVESGEPDGSEGQMSGDVADGALPATKPDTPSRRCFRPLNTQDFFARVETFTAFGWFAKPSDLSPLHCARYGWENIDTDCLKCVSCREIVCGGLPVRWETESYSQAYNKLKDSLKSAHSKICPWPDSPSPESFLHIPLGDVKSAIESYYSRVDTLHSLGVNLPSIDCSPVKQEEQFVISDVEAALLKSISERGDSAVIVSEEERPVWLAGCLLAVFGWQKSHSEQTNCPVLVCQYCRRHAGLWNFVSLKEAETRPAVVGEASGAETDEEPSAKRIKDIEKSAFNPATEHRAWCPWIQSSTFQSIKLQRISNEQSESNDEPSAELSWQQLLVILLKKTNPDSYGALAPVINKDTTPPSQTWKAVRRILNIWQSKETAAPPKETTDPPQDTS</sequence>
<evidence type="ECO:0000313" key="10">
    <source>
        <dbReference type="EnsemblMetazoa" id="XP_038054316.1"/>
    </source>
</evidence>
<name>A0A913ZTC3_PATMI</name>
<evidence type="ECO:0000256" key="5">
    <source>
        <dbReference type="ARBA" id="ARBA00023242"/>
    </source>
</evidence>
<dbReference type="GeneID" id="119726632"/>
<dbReference type="RefSeq" id="XP_038054316.1">
    <property type="nucleotide sequence ID" value="XM_038198388.1"/>
</dbReference>
<organism evidence="10 11">
    <name type="scientific">Patiria miniata</name>
    <name type="common">Bat star</name>
    <name type="synonym">Asterina miniata</name>
    <dbReference type="NCBI Taxonomy" id="46514"/>
    <lineage>
        <taxon>Eukaryota</taxon>
        <taxon>Metazoa</taxon>
        <taxon>Echinodermata</taxon>
        <taxon>Eleutherozoa</taxon>
        <taxon>Asterozoa</taxon>
        <taxon>Asteroidea</taxon>
        <taxon>Valvatacea</taxon>
        <taxon>Valvatida</taxon>
        <taxon>Asterinidae</taxon>
        <taxon>Patiria</taxon>
    </lineage>
</organism>
<accession>A0A913ZTC3</accession>